<dbReference type="InterPro" id="IPR000719">
    <property type="entry name" value="Prot_kinase_dom"/>
</dbReference>
<evidence type="ECO:0000256" key="6">
    <source>
        <dbReference type="SAM" id="MobiDB-lite"/>
    </source>
</evidence>
<dbReference type="GeneID" id="17250296"/>
<dbReference type="KEGG" id="ehx:EMIHUDRAFT_250697"/>
<dbReference type="GO" id="GO:0005524">
    <property type="term" value="F:ATP binding"/>
    <property type="evidence" value="ECO:0007669"/>
    <property type="project" value="UniProtKB-KW"/>
</dbReference>
<keyword evidence="4" id="KW-0418">Kinase</keyword>
<evidence type="ECO:0000256" key="1">
    <source>
        <dbReference type="ARBA" id="ARBA00012513"/>
    </source>
</evidence>
<dbReference type="eggNOG" id="KOG0589">
    <property type="taxonomic scope" value="Eukaryota"/>
</dbReference>
<evidence type="ECO:0000313" key="9">
    <source>
        <dbReference type="Proteomes" id="UP000013827"/>
    </source>
</evidence>
<dbReference type="EnsemblProtists" id="EOD04145">
    <property type="protein sequence ID" value="EOD04145"/>
    <property type="gene ID" value="EMIHUDRAFT_250697"/>
</dbReference>
<dbReference type="PROSITE" id="PS00108">
    <property type="entry name" value="PROTEIN_KINASE_ST"/>
    <property type="match status" value="1"/>
</dbReference>
<dbReference type="OMA" id="HIVECCG"/>
<feature type="compositionally biased region" description="Basic and acidic residues" evidence="6">
    <location>
        <begin position="354"/>
        <end position="370"/>
    </location>
</feature>
<organism evidence="8 9">
    <name type="scientific">Emiliania huxleyi (strain CCMP1516)</name>
    <dbReference type="NCBI Taxonomy" id="280463"/>
    <lineage>
        <taxon>Eukaryota</taxon>
        <taxon>Haptista</taxon>
        <taxon>Haptophyta</taxon>
        <taxon>Prymnesiophyceae</taxon>
        <taxon>Isochrysidales</taxon>
        <taxon>Noelaerhabdaceae</taxon>
        <taxon>Emiliania</taxon>
    </lineage>
</organism>
<dbReference type="InterPro" id="IPR008271">
    <property type="entry name" value="Ser/Thr_kinase_AS"/>
</dbReference>
<dbReference type="PROSITE" id="PS50011">
    <property type="entry name" value="PROTEIN_KINASE_DOM"/>
    <property type="match status" value="1"/>
</dbReference>
<sequence>MRGAELCSDDVAFIEEIHRSSGGSVYAGRDRRTGAAVILKERLKPELGSGASLAHELDLYARLPRHPHIVECCGHFWKGSGADVTAGWASDGRRSRGGCVRGGARLVLVLEAAPLGDLHELVQSRRRLGGVPLAERFICSLFTQIASAVVHLHAHGVVHRDLKSLNVVLFAEADAVATARGILRREEDAMWQDVGSSGETYRSVPIGAIRAKICDLGVSRARSNDTVYLQTFCGTPAYLAPEIVGSRPYTEGADVWSLGVLLYELAALSLPFFGRSVREVSDLIARGKFAPLPPTYSAGLVGLVSAMLQLDLDRRPDAQRVLEWAKGLELDRAAQAAPSEAAPAPGDHSLGHGAPREDAKHRETAPPREGKFERYRREFEERQRCAAVERNATEGVTGGTADILVMEEAPRAEEAAREREACAEAPRAGRIALVMRQLPDAHLRGPRGWGRHEGGLGWPGTDSI</sequence>
<dbReference type="EC" id="2.7.11.1" evidence="1"/>
<name>A0A0D3HYR0_EMIH1</name>
<evidence type="ECO:0000313" key="8">
    <source>
        <dbReference type="EnsemblProtists" id="EOD04145"/>
    </source>
</evidence>
<evidence type="ECO:0000256" key="4">
    <source>
        <dbReference type="ARBA" id="ARBA00022777"/>
    </source>
</evidence>
<evidence type="ECO:0000259" key="7">
    <source>
        <dbReference type="PROSITE" id="PS50011"/>
    </source>
</evidence>
<reference evidence="8" key="2">
    <citation type="submission" date="2024-10" db="UniProtKB">
        <authorList>
            <consortium name="EnsemblProtists"/>
        </authorList>
    </citation>
    <scope>IDENTIFICATION</scope>
</reference>
<feature type="domain" description="Protein kinase" evidence="7">
    <location>
        <begin position="11"/>
        <end position="328"/>
    </location>
</feature>
<dbReference type="SMART" id="SM00220">
    <property type="entry name" value="S_TKc"/>
    <property type="match status" value="1"/>
</dbReference>
<keyword evidence="3" id="KW-0547">Nucleotide-binding</keyword>
<proteinExistence type="predicted"/>
<dbReference type="Gene3D" id="3.30.200.20">
    <property type="entry name" value="Phosphorylase Kinase, domain 1"/>
    <property type="match status" value="1"/>
</dbReference>
<dbReference type="Proteomes" id="UP000013827">
    <property type="component" value="Unassembled WGS sequence"/>
</dbReference>
<dbReference type="AlphaFoldDB" id="A0A0D3HYR0"/>
<feature type="compositionally biased region" description="Low complexity" evidence="6">
    <location>
        <begin position="333"/>
        <end position="345"/>
    </location>
</feature>
<dbReference type="PANTHER" id="PTHR43671">
    <property type="entry name" value="SERINE/THREONINE-PROTEIN KINASE NEK"/>
    <property type="match status" value="1"/>
</dbReference>
<dbReference type="PaxDb" id="2903-EOD04145"/>
<evidence type="ECO:0000256" key="3">
    <source>
        <dbReference type="ARBA" id="ARBA00022741"/>
    </source>
</evidence>
<dbReference type="RefSeq" id="XP_005756574.1">
    <property type="nucleotide sequence ID" value="XM_005756517.1"/>
</dbReference>
<dbReference type="GO" id="GO:0004674">
    <property type="term" value="F:protein serine/threonine kinase activity"/>
    <property type="evidence" value="ECO:0007669"/>
    <property type="project" value="UniProtKB-EC"/>
</dbReference>
<dbReference type="STRING" id="2903.R1CPC2"/>
<accession>A0A0D3HYR0</accession>
<dbReference type="InterPro" id="IPR050660">
    <property type="entry name" value="NEK_Ser/Thr_kinase"/>
</dbReference>
<dbReference type="Gene3D" id="1.10.510.10">
    <property type="entry name" value="Transferase(Phosphotransferase) domain 1"/>
    <property type="match status" value="1"/>
</dbReference>
<keyword evidence="9" id="KW-1185">Reference proteome</keyword>
<keyword evidence="5" id="KW-0067">ATP-binding</keyword>
<protein>
    <recommendedName>
        <fullName evidence="1">non-specific serine/threonine protein kinase</fullName>
        <ecNumber evidence="1">2.7.11.1</ecNumber>
    </recommendedName>
</protein>
<dbReference type="Pfam" id="PF00069">
    <property type="entry name" value="Pkinase"/>
    <property type="match status" value="1"/>
</dbReference>
<feature type="region of interest" description="Disordered" evidence="6">
    <location>
        <begin position="333"/>
        <end position="370"/>
    </location>
</feature>
<evidence type="ECO:0000256" key="2">
    <source>
        <dbReference type="ARBA" id="ARBA00022679"/>
    </source>
</evidence>
<evidence type="ECO:0000256" key="5">
    <source>
        <dbReference type="ARBA" id="ARBA00022840"/>
    </source>
</evidence>
<dbReference type="PANTHER" id="PTHR43671:SF13">
    <property type="entry name" value="SERINE_THREONINE-PROTEIN KINASE NEK2"/>
    <property type="match status" value="1"/>
</dbReference>
<dbReference type="InterPro" id="IPR011009">
    <property type="entry name" value="Kinase-like_dom_sf"/>
</dbReference>
<dbReference type="HOGENOM" id="CLU_589799_0_0_1"/>
<keyword evidence="2" id="KW-0808">Transferase</keyword>
<reference evidence="9" key="1">
    <citation type="journal article" date="2013" name="Nature">
        <title>Pan genome of the phytoplankton Emiliania underpins its global distribution.</title>
        <authorList>
            <person name="Read B.A."/>
            <person name="Kegel J."/>
            <person name="Klute M.J."/>
            <person name="Kuo A."/>
            <person name="Lefebvre S.C."/>
            <person name="Maumus F."/>
            <person name="Mayer C."/>
            <person name="Miller J."/>
            <person name="Monier A."/>
            <person name="Salamov A."/>
            <person name="Young J."/>
            <person name="Aguilar M."/>
            <person name="Claverie J.M."/>
            <person name="Frickenhaus S."/>
            <person name="Gonzalez K."/>
            <person name="Herman E.K."/>
            <person name="Lin Y.C."/>
            <person name="Napier J."/>
            <person name="Ogata H."/>
            <person name="Sarno A.F."/>
            <person name="Shmutz J."/>
            <person name="Schroeder D."/>
            <person name="de Vargas C."/>
            <person name="Verret F."/>
            <person name="von Dassow P."/>
            <person name="Valentin K."/>
            <person name="Van de Peer Y."/>
            <person name="Wheeler G."/>
            <person name="Dacks J.B."/>
            <person name="Delwiche C.F."/>
            <person name="Dyhrman S.T."/>
            <person name="Glockner G."/>
            <person name="John U."/>
            <person name="Richards T."/>
            <person name="Worden A.Z."/>
            <person name="Zhang X."/>
            <person name="Grigoriev I.V."/>
            <person name="Allen A.E."/>
            <person name="Bidle K."/>
            <person name="Borodovsky M."/>
            <person name="Bowler C."/>
            <person name="Brownlee C."/>
            <person name="Cock J.M."/>
            <person name="Elias M."/>
            <person name="Gladyshev V.N."/>
            <person name="Groth M."/>
            <person name="Guda C."/>
            <person name="Hadaegh A."/>
            <person name="Iglesias-Rodriguez M.D."/>
            <person name="Jenkins J."/>
            <person name="Jones B.M."/>
            <person name="Lawson T."/>
            <person name="Leese F."/>
            <person name="Lindquist E."/>
            <person name="Lobanov A."/>
            <person name="Lomsadze A."/>
            <person name="Malik S.B."/>
            <person name="Marsh M.E."/>
            <person name="Mackinder L."/>
            <person name="Mock T."/>
            <person name="Mueller-Roeber B."/>
            <person name="Pagarete A."/>
            <person name="Parker M."/>
            <person name="Probert I."/>
            <person name="Quesneville H."/>
            <person name="Raines C."/>
            <person name="Rensing S.A."/>
            <person name="Riano-Pachon D.M."/>
            <person name="Richier S."/>
            <person name="Rokitta S."/>
            <person name="Shiraiwa Y."/>
            <person name="Soanes D.M."/>
            <person name="van der Giezen M."/>
            <person name="Wahlund T.M."/>
            <person name="Williams B."/>
            <person name="Wilson W."/>
            <person name="Wolfe G."/>
            <person name="Wurch L.L."/>
        </authorList>
    </citation>
    <scope>NUCLEOTIDE SEQUENCE</scope>
</reference>
<dbReference type="SUPFAM" id="SSF56112">
    <property type="entry name" value="Protein kinase-like (PK-like)"/>
    <property type="match status" value="1"/>
</dbReference>